<dbReference type="AlphaFoldDB" id="A0A9R1UI91"/>
<comment type="caution">
    <text evidence="1">The sequence shown here is derived from an EMBL/GenBank/DDBJ whole genome shotgun (WGS) entry which is preliminary data.</text>
</comment>
<proteinExistence type="predicted"/>
<dbReference type="PANTHER" id="PTHR46050:SF30">
    <property type="entry name" value="TETRATRICOPEPTIDE-LIKE HELICAL DOMAIN, THIOREDOXIN-LIKE FOLD PROTEIN-RELATED"/>
    <property type="match status" value="1"/>
</dbReference>
<evidence type="ECO:0000313" key="2">
    <source>
        <dbReference type="Proteomes" id="UP000235145"/>
    </source>
</evidence>
<dbReference type="EMBL" id="NBSK02000009">
    <property type="protein sequence ID" value="KAJ0187503.1"/>
    <property type="molecule type" value="Genomic_DNA"/>
</dbReference>
<dbReference type="Proteomes" id="UP000235145">
    <property type="component" value="Unassembled WGS sequence"/>
</dbReference>
<reference evidence="1 2" key="1">
    <citation type="journal article" date="2017" name="Nat. Commun.">
        <title>Genome assembly with in vitro proximity ligation data and whole-genome triplication in lettuce.</title>
        <authorList>
            <person name="Reyes-Chin-Wo S."/>
            <person name="Wang Z."/>
            <person name="Yang X."/>
            <person name="Kozik A."/>
            <person name="Arikit S."/>
            <person name="Song C."/>
            <person name="Xia L."/>
            <person name="Froenicke L."/>
            <person name="Lavelle D.O."/>
            <person name="Truco M.J."/>
            <person name="Xia R."/>
            <person name="Zhu S."/>
            <person name="Xu C."/>
            <person name="Xu H."/>
            <person name="Xu X."/>
            <person name="Cox K."/>
            <person name="Korf I."/>
            <person name="Meyers B.C."/>
            <person name="Michelmore R.W."/>
        </authorList>
    </citation>
    <scope>NUCLEOTIDE SEQUENCE [LARGE SCALE GENOMIC DNA]</scope>
    <source>
        <strain evidence="2">cv. Salinas</strain>
        <tissue evidence="1">Seedlings</tissue>
    </source>
</reference>
<evidence type="ECO:0000313" key="1">
    <source>
        <dbReference type="EMBL" id="KAJ0187503.1"/>
    </source>
</evidence>
<dbReference type="InterPro" id="IPR044534">
    <property type="entry name" value="TTL1-4"/>
</dbReference>
<organism evidence="1 2">
    <name type="scientific">Lactuca sativa</name>
    <name type="common">Garden lettuce</name>
    <dbReference type="NCBI Taxonomy" id="4236"/>
    <lineage>
        <taxon>Eukaryota</taxon>
        <taxon>Viridiplantae</taxon>
        <taxon>Streptophyta</taxon>
        <taxon>Embryophyta</taxon>
        <taxon>Tracheophyta</taxon>
        <taxon>Spermatophyta</taxon>
        <taxon>Magnoliopsida</taxon>
        <taxon>eudicotyledons</taxon>
        <taxon>Gunneridae</taxon>
        <taxon>Pentapetalae</taxon>
        <taxon>asterids</taxon>
        <taxon>campanulids</taxon>
        <taxon>Asterales</taxon>
        <taxon>Asteraceae</taxon>
        <taxon>Cichorioideae</taxon>
        <taxon>Cichorieae</taxon>
        <taxon>Lactucinae</taxon>
        <taxon>Lactuca</taxon>
    </lineage>
</organism>
<gene>
    <name evidence="1" type="ORF">LSAT_V11C900496110</name>
</gene>
<protein>
    <submittedName>
        <fullName evidence="1">Uncharacterized protein</fullName>
    </submittedName>
</protein>
<dbReference type="PANTHER" id="PTHR46050">
    <property type="entry name" value="TPR REPEAT-CONTAINING THIOREDOXIN"/>
    <property type="match status" value="1"/>
</dbReference>
<accession>A0A9R1UI91</accession>
<name>A0A9R1UI91_LACSA</name>
<sequence>MRQVENARRHLYFPGFQADPNELKKLQAVEKHLNKCTNYRKVCDWGNVLNECDAAIDSGADSCLQLFACKAEALLKVHRLYDADVSMSYVATFEASCSLSCPQINFFGMHPEAYLLFVRAQIDMAMGRYLSVS</sequence>
<keyword evidence="2" id="KW-1185">Reference proteome</keyword>